<keyword evidence="9" id="KW-1185">Reference proteome</keyword>
<dbReference type="PANTHER" id="PTHR31072:SF87">
    <property type="entry name" value="TRANSCRIPTION FACTOR TCP12"/>
    <property type="match status" value="1"/>
</dbReference>
<evidence type="ECO:0000313" key="9">
    <source>
        <dbReference type="Proteomes" id="UP000245207"/>
    </source>
</evidence>
<dbReference type="InterPro" id="IPR017887">
    <property type="entry name" value="TF_TCP_subgr"/>
</dbReference>
<dbReference type="GO" id="GO:0005634">
    <property type="term" value="C:nucleus"/>
    <property type="evidence" value="ECO:0007669"/>
    <property type="project" value="UniProtKB-SubCell"/>
</dbReference>
<dbReference type="PANTHER" id="PTHR31072">
    <property type="entry name" value="TRANSCRIPTION FACTOR TCP4-RELATED"/>
    <property type="match status" value="1"/>
</dbReference>
<comment type="caution">
    <text evidence="8">The sequence shown here is derived from an EMBL/GenBank/DDBJ whole genome shotgun (WGS) entry which is preliminary data.</text>
</comment>
<evidence type="ECO:0000256" key="5">
    <source>
        <dbReference type="ARBA" id="ARBA00023242"/>
    </source>
</evidence>
<dbReference type="EMBL" id="PKPP01002847">
    <property type="protein sequence ID" value="PWA72753.1"/>
    <property type="molecule type" value="Genomic_DNA"/>
</dbReference>
<feature type="region of interest" description="Disordered" evidence="6">
    <location>
        <begin position="66"/>
        <end position="94"/>
    </location>
</feature>
<dbReference type="PROSITE" id="PS51369">
    <property type="entry name" value="TCP"/>
    <property type="match status" value="1"/>
</dbReference>
<feature type="domain" description="TCP" evidence="7">
    <location>
        <begin position="84"/>
        <end position="142"/>
    </location>
</feature>
<evidence type="ECO:0000259" key="7">
    <source>
        <dbReference type="PROSITE" id="PS51369"/>
    </source>
</evidence>
<feature type="compositionally biased region" description="Basic residues" evidence="6">
    <location>
        <begin position="76"/>
        <end position="91"/>
    </location>
</feature>
<sequence>MEHVCSPRKDECHYIDPYMDDGHEEGPPLFLDFPSPFFDDITTMPILKDNHIHQQHLTSRKEPLNIIEPSPSESKHLKKRSAGKKDRHSKIHTAQGLRDRRMRLSLHIARKFFDLQDLLGFDKASSTIEWLFCKSNKAITEVAKNFNTQQTNQSMSEEIRSVIKTNTKAEDIKNNESRRRIQTNSSVRDTRDLARARARDRTRKRMMIKELEKSKQLFGINPKYEINKLGLGYLTSPNNHNLLELGYTSSTSDPILGESSSPSIEHSSTHHLLQELQSRSIDVNSYENYSGSIVGTSTDWSTLFSNGNPPSGWLNSYNGFIAMPEGWETNSFITESTSPLTGGDNYEQNPSSVFMPTTTNILHFQPQNQGK</sequence>
<dbReference type="STRING" id="35608.A0A2U1NGX0"/>
<dbReference type="Pfam" id="PF03634">
    <property type="entry name" value="TCP"/>
    <property type="match status" value="1"/>
</dbReference>
<dbReference type="AlphaFoldDB" id="A0A2U1NGX0"/>
<gene>
    <name evidence="8" type="ORF">CTI12_AA085480</name>
</gene>
<dbReference type="GO" id="GO:0003700">
    <property type="term" value="F:DNA-binding transcription factor activity"/>
    <property type="evidence" value="ECO:0007669"/>
    <property type="project" value="InterPro"/>
</dbReference>
<evidence type="ECO:0000256" key="4">
    <source>
        <dbReference type="ARBA" id="ARBA00023163"/>
    </source>
</evidence>
<reference evidence="8 9" key="1">
    <citation type="journal article" date="2018" name="Mol. Plant">
        <title>The genome of Artemisia annua provides insight into the evolution of Asteraceae family and artemisinin biosynthesis.</title>
        <authorList>
            <person name="Shen Q."/>
            <person name="Zhang L."/>
            <person name="Liao Z."/>
            <person name="Wang S."/>
            <person name="Yan T."/>
            <person name="Shi P."/>
            <person name="Liu M."/>
            <person name="Fu X."/>
            <person name="Pan Q."/>
            <person name="Wang Y."/>
            <person name="Lv Z."/>
            <person name="Lu X."/>
            <person name="Zhang F."/>
            <person name="Jiang W."/>
            <person name="Ma Y."/>
            <person name="Chen M."/>
            <person name="Hao X."/>
            <person name="Li L."/>
            <person name="Tang Y."/>
            <person name="Lv G."/>
            <person name="Zhou Y."/>
            <person name="Sun X."/>
            <person name="Brodelius P.E."/>
            <person name="Rose J.K.C."/>
            <person name="Tang K."/>
        </authorList>
    </citation>
    <scope>NUCLEOTIDE SEQUENCE [LARGE SCALE GENOMIC DNA]</scope>
    <source>
        <strain evidence="9">cv. Huhao1</strain>
        <tissue evidence="8">Leaf</tissue>
    </source>
</reference>
<keyword evidence="3" id="KW-0238">DNA-binding</keyword>
<keyword evidence="2" id="KW-0805">Transcription regulation</keyword>
<evidence type="ECO:0000256" key="2">
    <source>
        <dbReference type="ARBA" id="ARBA00023015"/>
    </source>
</evidence>
<dbReference type="OrthoDB" id="1896834at2759"/>
<accession>A0A2U1NGX0</accession>
<evidence type="ECO:0000256" key="6">
    <source>
        <dbReference type="SAM" id="MobiDB-lite"/>
    </source>
</evidence>
<proteinExistence type="predicted"/>
<dbReference type="InterPro" id="IPR005333">
    <property type="entry name" value="Transcription_factor_TCP"/>
</dbReference>
<keyword evidence="4" id="KW-0804">Transcription</keyword>
<dbReference type="GO" id="GO:2000032">
    <property type="term" value="P:regulation of secondary shoot formation"/>
    <property type="evidence" value="ECO:0007669"/>
    <property type="project" value="TreeGrafter"/>
</dbReference>
<name>A0A2U1NGX0_ARTAN</name>
<dbReference type="GO" id="GO:0043565">
    <property type="term" value="F:sequence-specific DNA binding"/>
    <property type="evidence" value="ECO:0007669"/>
    <property type="project" value="TreeGrafter"/>
</dbReference>
<evidence type="ECO:0000313" key="8">
    <source>
        <dbReference type="EMBL" id="PWA72753.1"/>
    </source>
</evidence>
<evidence type="ECO:0000256" key="1">
    <source>
        <dbReference type="ARBA" id="ARBA00004123"/>
    </source>
</evidence>
<comment type="subcellular location">
    <subcellularLocation>
        <location evidence="1">Nucleus</location>
    </subcellularLocation>
</comment>
<dbReference type="Proteomes" id="UP000245207">
    <property type="component" value="Unassembled WGS sequence"/>
</dbReference>
<protein>
    <submittedName>
        <fullName evidence="8">Cycloidea-like 8</fullName>
    </submittedName>
</protein>
<keyword evidence="5" id="KW-0539">Nucleus</keyword>
<organism evidence="8 9">
    <name type="scientific">Artemisia annua</name>
    <name type="common">Sweet wormwood</name>
    <dbReference type="NCBI Taxonomy" id="35608"/>
    <lineage>
        <taxon>Eukaryota</taxon>
        <taxon>Viridiplantae</taxon>
        <taxon>Streptophyta</taxon>
        <taxon>Embryophyta</taxon>
        <taxon>Tracheophyta</taxon>
        <taxon>Spermatophyta</taxon>
        <taxon>Magnoliopsida</taxon>
        <taxon>eudicotyledons</taxon>
        <taxon>Gunneridae</taxon>
        <taxon>Pentapetalae</taxon>
        <taxon>asterids</taxon>
        <taxon>campanulids</taxon>
        <taxon>Asterales</taxon>
        <taxon>Asteraceae</taxon>
        <taxon>Asteroideae</taxon>
        <taxon>Anthemideae</taxon>
        <taxon>Artemisiinae</taxon>
        <taxon>Artemisia</taxon>
    </lineage>
</organism>
<evidence type="ECO:0000256" key="3">
    <source>
        <dbReference type="ARBA" id="ARBA00023125"/>
    </source>
</evidence>